<sequence>MAVVCVSVISKENFPLYIKTASVHADNEMTFHHIVHTAIDVIEEKISSVGTARAASDFREHFLGALYPSEQYKIYGYATNTRIKFVIICENSQSKDNEMGPMFKKLHTAYVDMFCNPFYTLNAEITSKKFDQLVSQLITDSENKINR</sequence>
<comment type="subcellular location">
    <subcellularLocation>
        <location evidence="1">Cytoplasm</location>
        <location evidence="1">Perinuclear region</location>
    </subcellularLocation>
</comment>
<dbReference type="OrthoDB" id="10258445at2759"/>
<dbReference type="EnsemblMetazoa" id="Aqu2.1.37172_001">
    <property type="protein sequence ID" value="Aqu2.1.37172_001"/>
    <property type="gene ID" value="Aqu2.1.37172"/>
</dbReference>
<evidence type="ECO:0000256" key="1">
    <source>
        <dbReference type="ARBA" id="ARBA00004556"/>
    </source>
</evidence>
<dbReference type="InterPro" id="IPR011012">
    <property type="entry name" value="Longin-like_dom_sf"/>
</dbReference>
<dbReference type="InterPro" id="IPR006722">
    <property type="entry name" value="Sedlin"/>
</dbReference>
<dbReference type="PANTHER" id="PTHR12403">
    <property type="entry name" value="TRAFFICKING PROTEIN PARTICLE COMPLEX SUBUNIT 2"/>
    <property type="match status" value="1"/>
</dbReference>
<evidence type="ECO:0000256" key="3">
    <source>
        <dbReference type="ARBA" id="ARBA00022892"/>
    </source>
</evidence>
<comment type="similarity">
    <text evidence="2">Belongs to the TRAPP small subunits family. Sedlin subfamily.</text>
</comment>
<dbReference type="SUPFAM" id="SSF64356">
    <property type="entry name" value="SNARE-like"/>
    <property type="match status" value="1"/>
</dbReference>
<dbReference type="OMA" id="FHYIVHC"/>
<keyword evidence="6" id="KW-1185">Reference proteome</keyword>
<protein>
    <recommendedName>
        <fullName evidence="4">Trafficking protein particle complex subunit 2-like protein</fullName>
    </recommendedName>
</protein>
<gene>
    <name evidence="5" type="primary">100632742</name>
</gene>
<dbReference type="eggNOG" id="KOG3444">
    <property type="taxonomic scope" value="Eukaryota"/>
</dbReference>
<organism evidence="5">
    <name type="scientific">Amphimedon queenslandica</name>
    <name type="common">Sponge</name>
    <dbReference type="NCBI Taxonomy" id="400682"/>
    <lineage>
        <taxon>Eukaryota</taxon>
        <taxon>Metazoa</taxon>
        <taxon>Porifera</taxon>
        <taxon>Demospongiae</taxon>
        <taxon>Heteroscleromorpha</taxon>
        <taxon>Haplosclerida</taxon>
        <taxon>Niphatidae</taxon>
        <taxon>Amphimedon</taxon>
    </lineage>
</organism>
<accession>A0A1X7VCD1</accession>
<evidence type="ECO:0000256" key="2">
    <source>
        <dbReference type="ARBA" id="ARBA00006626"/>
    </source>
</evidence>
<dbReference type="STRING" id="400682.A0A1X7VCD1"/>
<name>A0A1X7VCD1_AMPQE</name>
<dbReference type="KEGG" id="aqu:100632742"/>
<evidence type="ECO:0000256" key="4">
    <source>
        <dbReference type="ARBA" id="ARBA00024408"/>
    </source>
</evidence>
<keyword evidence="3" id="KW-0931">ER-Golgi transport</keyword>
<keyword evidence="3" id="KW-0813">Transport</keyword>
<dbReference type="Gene3D" id="3.30.450.70">
    <property type="match status" value="1"/>
</dbReference>
<dbReference type="CDD" id="cd14854">
    <property type="entry name" value="TRAPPC2L"/>
    <property type="match status" value="1"/>
</dbReference>
<dbReference type="InterPro" id="IPR044760">
    <property type="entry name" value="TRAPPC2L"/>
</dbReference>
<evidence type="ECO:0000313" key="5">
    <source>
        <dbReference type="EnsemblMetazoa" id="Aqu2.1.37172_001"/>
    </source>
</evidence>
<dbReference type="Pfam" id="PF04628">
    <property type="entry name" value="Sedlin_N"/>
    <property type="match status" value="1"/>
</dbReference>
<dbReference type="GO" id="GO:0048471">
    <property type="term" value="C:perinuclear region of cytoplasm"/>
    <property type="evidence" value="ECO:0007669"/>
    <property type="project" value="UniProtKB-SubCell"/>
</dbReference>
<reference evidence="6" key="1">
    <citation type="journal article" date="2010" name="Nature">
        <title>The Amphimedon queenslandica genome and the evolution of animal complexity.</title>
        <authorList>
            <person name="Srivastava M."/>
            <person name="Simakov O."/>
            <person name="Chapman J."/>
            <person name="Fahey B."/>
            <person name="Gauthier M.E."/>
            <person name="Mitros T."/>
            <person name="Richards G.S."/>
            <person name="Conaco C."/>
            <person name="Dacre M."/>
            <person name="Hellsten U."/>
            <person name="Larroux C."/>
            <person name="Putnam N.H."/>
            <person name="Stanke M."/>
            <person name="Adamska M."/>
            <person name="Darling A."/>
            <person name="Degnan S.M."/>
            <person name="Oakley T.H."/>
            <person name="Plachetzki D.C."/>
            <person name="Zhai Y."/>
            <person name="Adamski M."/>
            <person name="Calcino A."/>
            <person name="Cummins S.F."/>
            <person name="Goodstein D.M."/>
            <person name="Harris C."/>
            <person name="Jackson D.J."/>
            <person name="Leys S.P."/>
            <person name="Shu S."/>
            <person name="Woodcroft B.J."/>
            <person name="Vervoort M."/>
            <person name="Kosik K.S."/>
            <person name="Manning G."/>
            <person name="Degnan B.M."/>
            <person name="Rokhsar D.S."/>
        </authorList>
    </citation>
    <scope>NUCLEOTIDE SEQUENCE [LARGE SCALE GENOMIC DNA]</scope>
</reference>
<dbReference type="EnsemblMetazoa" id="XM_003385019.3">
    <property type="protein sequence ID" value="XP_003385067.1"/>
    <property type="gene ID" value="LOC100632742"/>
</dbReference>
<dbReference type="GO" id="GO:0006888">
    <property type="term" value="P:endoplasmic reticulum to Golgi vesicle-mediated transport"/>
    <property type="evidence" value="ECO:0007669"/>
    <property type="project" value="InterPro"/>
</dbReference>
<reference evidence="5" key="2">
    <citation type="submission" date="2017-05" db="UniProtKB">
        <authorList>
            <consortium name="EnsemblMetazoa"/>
        </authorList>
    </citation>
    <scope>IDENTIFICATION</scope>
</reference>
<evidence type="ECO:0000313" key="6">
    <source>
        <dbReference type="Proteomes" id="UP000007879"/>
    </source>
</evidence>
<dbReference type="InParanoid" id="A0A1X7VCD1"/>
<proteinExistence type="inferred from homology"/>
<dbReference type="Proteomes" id="UP000007879">
    <property type="component" value="Unassembled WGS sequence"/>
</dbReference>
<dbReference type="AlphaFoldDB" id="A0A1X7VCD1"/>